<protein>
    <recommendedName>
        <fullName evidence="3">HhH-GPD domain-containing protein</fullName>
    </recommendedName>
</protein>
<dbReference type="OrthoDB" id="4951845at2759"/>
<gene>
    <name evidence="1" type="ORF">CMV_014636</name>
</gene>
<dbReference type="GO" id="GO:0034039">
    <property type="term" value="F:8-oxo-7,8-dihydroguanine DNA N-glycosylase activity"/>
    <property type="evidence" value="ECO:0007669"/>
    <property type="project" value="TreeGrafter"/>
</dbReference>
<dbReference type="InterPro" id="IPR011257">
    <property type="entry name" value="DNA_glycosylase"/>
</dbReference>
<comment type="caution">
    <text evidence="1">The sequence shown here is derived from an EMBL/GenBank/DDBJ whole genome shotgun (WGS) entry which is preliminary data.</text>
</comment>
<evidence type="ECO:0000313" key="2">
    <source>
        <dbReference type="Proteomes" id="UP000737018"/>
    </source>
</evidence>
<dbReference type="Proteomes" id="UP000737018">
    <property type="component" value="Unassembled WGS sequence"/>
</dbReference>
<name>A0A8J4VKS5_9ROSI</name>
<dbReference type="InterPro" id="IPR052054">
    <property type="entry name" value="Oxidative_DNA_repair_enzyme"/>
</dbReference>
<dbReference type="AlphaFoldDB" id="A0A8J4VKS5"/>
<proteinExistence type="predicted"/>
<evidence type="ECO:0000313" key="1">
    <source>
        <dbReference type="EMBL" id="KAF3960672.1"/>
    </source>
</evidence>
<dbReference type="PANTHER" id="PTHR10242:SF7">
    <property type="entry name" value="HHH-GPD DOMAIN-CONTAINING PROTEIN"/>
    <property type="match status" value="1"/>
</dbReference>
<dbReference type="EMBL" id="JRKL02002059">
    <property type="protein sequence ID" value="KAF3960672.1"/>
    <property type="molecule type" value="Genomic_DNA"/>
</dbReference>
<dbReference type="PANTHER" id="PTHR10242">
    <property type="entry name" value="8-OXOGUANINE DNA GLYCOSYLASE"/>
    <property type="match status" value="1"/>
</dbReference>
<organism evidence="1 2">
    <name type="scientific">Castanea mollissima</name>
    <name type="common">Chinese chestnut</name>
    <dbReference type="NCBI Taxonomy" id="60419"/>
    <lineage>
        <taxon>Eukaryota</taxon>
        <taxon>Viridiplantae</taxon>
        <taxon>Streptophyta</taxon>
        <taxon>Embryophyta</taxon>
        <taxon>Tracheophyta</taxon>
        <taxon>Spermatophyta</taxon>
        <taxon>Magnoliopsida</taxon>
        <taxon>eudicotyledons</taxon>
        <taxon>Gunneridae</taxon>
        <taxon>Pentapetalae</taxon>
        <taxon>rosids</taxon>
        <taxon>fabids</taxon>
        <taxon>Fagales</taxon>
        <taxon>Fagaceae</taxon>
        <taxon>Castanea</taxon>
    </lineage>
</organism>
<dbReference type="SUPFAM" id="SSF48150">
    <property type="entry name" value="DNA-glycosylase"/>
    <property type="match status" value="1"/>
</dbReference>
<sequence>MGSCLLHLPLGECITTFNLEDAVCNHGFFMMAPNSWIPSTKTLQRPLRLANSTTSVMVSISHPPNGTSILVQVHDIQNVSPEDEKAILKQVGRMLRISEGDERNVREFQNMHPEAKKKGFGRLFRSPTLFEDAVKSILLCNCKWTRTLDMARALCELQAELADGWNSENIVKHPKKKGLKRKKFARKQSKVNKCVENCSNSQLLEGNNIKVKALGNFPTSKELATLTKCYLKKRCKLGYRACRIFELAECVEEGKLKLNKLKKTSSYEEIYDKLSKIKGFGPYACATLMMCIGFYQMVPMDTETKRHLQQVHKTKKENAQEDVKRIYDKYAPFQALSFWLELLEYYEIKFGKLSMLPNSSYHIVTGSQT</sequence>
<keyword evidence="2" id="KW-1185">Reference proteome</keyword>
<dbReference type="GO" id="GO:0005634">
    <property type="term" value="C:nucleus"/>
    <property type="evidence" value="ECO:0007669"/>
    <property type="project" value="TreeGrafter"/>
</dbReference>
<reference evidence="1" key="1">
    <citation type="submission" date="2020-03" db="EMBL/GenBank/DDBJ databases">
        <title>Castanea mollissima Vanexum genome sequencing.</title>
        <authorList>
            <person name="Staton M."/>
        </authorList>
    </citation>
    <scope>NUCLEOTIDE SEQUENCE</scope>
    <source>
        <tissue evidence="1">Leaf</tissue>
    </source>
</reference>
<evidence type="ECO:0008006" key="3">
    <source>
        <dbReference type="Google" id="ProtNLM"/>
    </source>
</evidence>
<accession>A0A8J4VKS5</accession>
<dbReference type="GO" id="GO:0006285">
    <property type="term" value="P:base-excision repair, AP site formation"/>
    <property type="evidence" value="ECO:0007669"/>
    <property type="project" value="TreeGrafter"/>
</dbReference>
<dbReference type="Gene3D" id="1.10.340.30">
    <property type="entry name" value="Hypothetical protein, domain 2"/>
    <property type="match status" value="1"/>
</dbReference>